<protein>
    <submittedName>
        <fullName evidence="10">Methionine ABC transporter permease</fullName>
    </submittedName>
</protein>
<comment type="subcellular location">
    <subcellularLocation>
        <location evidence="1 7">Cell membrane</location>
        <topology evidence="1 7">Multi-pass membrane protein</topology>
    </subcellularLocation>
</comment>
<comment type="caution">
    <text evidence="9">The sequence shown here is derived from an EMBL/GenBank/DDBJ whole genome shotgun (WGS) entry which is preliminary data.</text>
</comment>
<evidence type="ECO:0000313" key="11">
    <source>
        <dbReference type="Proteomes" id="UP000182835"/>
    </source>
</evidence>
<dbReference type="InterPro" id="IPR000515">
    <property type="entry name" value="MetI-like"/>
</dbReference>
<evidence type="ECO:0000256" key="1">
    <source>
        <dbReference type="ARBA" id="ARBA00004651"/>
    </source>
</evidence>
<evidence type="ECO:0000256" key="3">
    <source>
        <dbReference type="ARBA" id="ARBA00022475"/>
    </source>
</evidence>
<evidence type="ECO:0000256" key="5">
    <source>
        <dbReference type="ARBA" id="ARBA00022989"/>
    </source>
</evidence>
<feature type="transmembrane region" description="Helical" evidence="7">
    <location>
        <begin position="65"/>
        <end position="86"/>
    </location>
</feature>
<keyword evidence="5 7" id="KW-1133">Transmembrane helix</keyword>
<keyword evidence="2 7" id="KW-0813">Transport</keyword>
<evidence type="ECO:0000256" key="6">
    <source>
        <dbReference type="ARBA" id="ARBA00023136"/>
    </source>
</evidence>
<organism evidence="9 11">
    <name type="scientific">Enterococcus canintestini</name>
    <dbReference type="NCBI Taxonomy" id="317010"/>
    <lineage>
        <taxon>Bacteria</taxon>
        <taxon>Bacillati</taxon>
        <taxon>Bacillota</taxon>
        <taxon>Bacilli</taxon>
        <taxon>Lactobacillales</taxon>
        <taxon>Enterococcaceae</taxon>
        <taxon>Enterococcus</taxon>
    </lineage>
</organism>
<dbReference type="SUPFAM" id="SSF161098">
    <property type="entry name" value="MetI-like"/>
    <property type="match status" value="1"/>
</dbReference>
<evidence type="ECO:0000256" key="4">
    <source>
        <dbReference type="ARBA" id="ARBA00022692"/>
    </source>
</evidence>
<dbReference type="Proteomes" id="UP000182835">
    <property type="component" value="Unassembled WGS sequence"/>
</dbReference>
<proteinExistence type="inferred from homology"/>
<dbReference type="EMBL" id="LHUG01000002">
    <property type="protein sequence ID" value="PAB01783.1"/>
    <property type="molecule type" value="Genomic_DNA"/>
</dbReference>
<evidence type="ECO:0000313" key="10">
    <source>
        <dbReference type="EMBL" id="PAB01783.1"/>
    </source>
</evidence>
<feature type="transmembrane region" description="Helical" evidence="7">
    <location>
        <begin position="20"/>
        <end position="44"/>
    </location>
</feature>
<dbReference type="Proteomes" id="UP000216797">
    <property type="component" value="Unassembled WGS sequence"/>
</dbReference>
<reference evidence="10 12" key="2">
    <citation type="submission" date="2015-08" db="EMBL/GenBank/DDBJ databases">
        <title>Enterococcus genome sequence.</title>
        <authorList>
            <person name="Acedo J.Z."/>
            <person name="Vederas J.C."/>
        </authorList>
    </citation>
    <scope>NUCLEOTIDE SEQUENCE [LARGE SCALE GENOMIC DNA]</scope>
    <source>
        <strain evidence="10 12">49</strain>
    </source>
</reference>
<dbReference type="EMBL" id="JXKG01000009">
    <property type="protein sequence ID" value="OJG15201.1"/>
    <property type="molecule type" value="Genomic_DNA"/>
</dbReference>
<dbReference type="InterPro" id="IPR035906">
    <property type="entry name" value="MetI-like_sf"/>
</dbReference>
<dbReference type="PROSITE" id="PS50928">
    <property type="entry name" value="ABC_TM1"/>
    <property type="match status" value="1"/>
</dbReference>
<dbReference type="GO" id="GO:0048473">
    <property type="term" value="P:D-methionine transmembrane transport"/>
    <property type="evidence" value="ECO:0007669"/>
    <property type="project" value="TreeGrafter"/>
</dbReference>
<feature type="transmembrane region" description="Helical" evidence="7">
    <location>
        <begin position="153"/>
        <end position="175"/>
    </location>
</feature>
<dbReference type="CDD" id="cd06261">
    <property type="entry name" value="TM_PBP2"/>
    <property type="match status" value="1"/>
</dbReference>
<accession>A0A1L8R645</accession>
<dbReference type="InterPro" id="IPR051322">
    <property type="entry name" value="AA_ABC_Transporter_Permease"/>
</dbReference>
<dbReference type="OrthoDB" id="9793490at2"/>
<dbReference type="RefSeq" id="WP_071864792.1">
    <property type="nucleotide sequence ID" value="NZ_JBHLVQ010000022.1"/>
</dbReference>
<dbReference type="AlphaFoldDB" id="A0A1L8R645"/>
<evidence type="ECO:0000259" key="8">
    <source>
        <dbReference type="PROSITE" id="PS50928"/>
    </source>
</evidence>
<dbReference type="STRING" id="317010.RU96_GL002460"/>
<evidence type="ECO:0000313" key="9">
    <source>
        <dbReference type="EMBL" id="OJG15201.1"/>
    </source>
</evidence>
<dbReference type="Gene3D" id="1.10.3720.10">
    <property type="entry name" value="MetI-like"/>
    <property type="match status" value="1"/>
</dbReference>
<feature type="transmembrane region" description="Helical" evidence="7">
    <location>
        <begin position="187"/>
        <end position="209"/>
    </location>
</feature>
<dbReference type="PANTHER" id="PTHR30450:SF1">
    <property type="entry name" value="D-METHIONINE TRANSPORT SYSTEM PERMEASE PROTEIN METI-RELATED"/>
    <property type="match status" value="1"/>
</dbReference>
<name>A0A1L8R645_9ENTE</name>
<keyword evidence="3" id="KW-1003">Cell membrane</keyword>
<gene>
    <name evidence="10" type="ORF">AKL21_02300</name>
    <name evidence="9" type="ORF">RU96_GL002460</name>
</gene>
<dbReference type="GO" id="GO:0005886">
    <property type="term" value="C:plasma membrane"/>
    <property type="evidence" value="ECO:0007669"/>
    <property type="project" value="UniProtKB-SubCell"/>
</dbReference>
<keyword evidence="4 7" id="KW-0812">Transmembrane</keyword>
<dbReference type="PANTHER" id="PTHR30450">
    <property type="entry name" value="ABC TRANSPORTER PERMEASE"/>
    <property type="match status" value="1"/>
</dbReference>
<sequence length="219" mass="23239">MAETIEILQNHLPKALADTFYMVAVATIIGVIVGGLIGLLLFLASNSLFHQNIILHKTVGFLVNAIRSLPFLILLVTLIPFLAAILGDPYTPTGAAISLSIAAIPFFARVAEGAFTEVDAGTLEASVAQGATTKQIVVGVIIPESLPGLIRGVVLTIISLLGYSAMVGTIGAGGIGDLAIQYGYYRYETFVLIIIILLLVVVVQLIQWGGDRLAQYFTR</sequence>
<comment type="similarity">
    <text evidence="7">Belongs to the binding-protein-dependent transport system permease family.</text>
</comment>
<evidence type="ECO:0000256" key="2">
    <source>
        <dbReference type="ARBA" id="ARBA00022448"/>
    </source>
</evidence>
<dbReference type="Pfam" id="PF00528">
    <property type="entry name" value="BPD_transp_1"/>
    <property type="match status" value="1"/>
</dbReference>
<feature type="domain" description="ABC transmembrane type-1" evidence="8">
    <location>
        <begin position="16"/>
        <end position="207"/>
    </location>
</feature>
<keyword evidence="6 7" id="KW-0472">Membrane</keyword>
<evidence type="ECO:0000313" key="12">
    <source>
        <dbReference type="Proteomes" id="UP000216797"/>
    </source>
</evidence>
<keyword evidence="12" id="KW-1185">Reference proteome</keyword>
<evidence type="ECO:0000256" key="7">
    <source>
        <dbReference type="RuleBase" id="RU363032"/>
    </source>
</evidence>
<reference evidence="9 11" key="1">
    <citation type="submission" date="2014-12" db="EMBL/GenBank/DDBJ databases">
        <title>Draft genome sequences of 29 type strains of Enterococci.</title>
        <authorList>
            <person name="Zhong Z."/>
            <person name="Sun Z."/>
            <person name="Liu W."/>
            <person name="Zhang W."/>
            <person name="Zhang H."/>
        </authorList>
    </citation>
    <scope>NUCLEOTIDE SEQUENCE [LARGE SCALE GENOMIC DNA]</scope>
    <source>
        <strain evidence="9 11">DSM 21207</strain>
    </source>
</reference>